<dbReference type="AlphaFoldDB" id="A0A2Y9ARM2"/>
<evidence type="ECO:0000256" key="1">
    <source>
        <dbReference type="SAM" id="Phobius"/>
    </source>
</evidence>
<keyword evidence="1" id="KW-0812">Transmembrane</keyword>
<keyword evidence="5" id="KW-1185">Reference proteome</keyword>
<gene>
    <name evidence="3" type="ORF">BCF38_105199</name>
    <name evidence="4" type="ORF">SAMN05421539_105199</name>
</gene>
<evidence type="ECO:0000313" key="6">
    <source>
        <dbReference type="Proteomes" id="UP000251571"/>
    </source>
</evidence>
<feature type="transmembrane region" description="Helical" evidence="1">
    <location>
        <begin position="221"/>
        <end position="241"/>
    </location>
</feature>
<feature type="transmembrane region" description="Helical" evidence="1">
    <location>
        <begin position="179"/>
        <end position="201"/>
    </location>
</feature>
<feature type="transmembrane region" description="Helical" evidence="1">
    <location>
        <begin position="81"/>
        <end position="100"/>
    </location>
</feature>
<dbReference type="EMBL" id="UETC01000005">
    <property type="protein sequence ID" value="SSA46736.1"/>
    <property type="molecule type" value="Genomic_DNA"/>
</dbReference>
<evidence type="ECO:0000313" key="4">
    <source>
        <dbReference type="EMBL" id="SSA46736.1"/>
    </source>
</evidence>
<keyword evidence="1" id="KW-1133">Transmembrane helix</keyword>
<reference evidence="3 5" key="2">
    <citation type="submission" date="2018-03" db="EMBL/GenBank/DDBJ databases">
        <title>Genomic Encyclopedia of Archaeal and Bacterial Type Strains, Phase II (KMG-II): from individual species to whole genera.</title>
        <authorList>
            <person name="Goeker M."/>
        </authorList>
    </citation>
    <scope>NUCLEOTIDE SEQUENCE [LARGE SCALE GENOMIC DNA]</scope>
    <source>
        <strain evidence="3 5">DSM 25227</strain>
    </source>
</reference>
<feature type="transmembrane region" description="Helical" evidence="1">
    <location>
        <begin position="51"/>
        <end position="69"/>
    </location>
</feature>
<feature type="transmembrane region" description="Helical" evidence="1">
    <location>
        <begin position="12"/>
        <end position="31"/>
    </location>
</feature>
<dbReference type="OrthoDB" id="9807591at2"/>
<sequence>MTQPVGRVALLDAARGFALLHMVAFHFLFDLRMLGVPPGWIAYGPWFDNGWNRAIAGSFLFLAGVSLWLAHGDGIRWRGFLTRLGILAAAAGAVSLGTYLAVPEAWVRFGILHSIAACSVLCLAVLRLPWWLTTAAAIALLVWGPGLSFPAFDGAAWVWTGLGQVHAPMIDYEPVVPWIAPMMLGVAAGRLGTARGLWARLARVEGGRLGAALGWAGRHSLVIYLLHQPLLMGGILGWLWLMR</sequence>
<dbReference type="Proteomes" id="UP000251571">
    <property type="component" value="Unassembled WGS sequence"/>
</dbReference>
<evidence type="ECO:0000313" key="5">
    <source>
        <dbReference type="Proteomes" id="UP000245839"/>
    </source>
</evidence>
<dbReference type="RefSeq" id="WP_109564687.1">
    <property type="nucleotide sequence ID" value="NZ_QGDJ01000005.1"/>
</dbReference>
<dbReference type="Proteomes" id="UP000245839">
    <property type="component" value="Unassembled WGS sequence"/>
</dbReference>
<keyword evidence="1" id="KW-0472">Membrane</keyword>
<dbReference type="Pfam" id="PF07786">
    <property type="entry name" value="HGSNAT_cat"/>
    <property type="match status" value="1"/>
</dbReference>
<protein>
    <submittedName>
        <fullName evidence="3">Putative membrane protein</fullName>
    </submittedName>
</protein>
<evidence type="ECO:0000313" key="3">
    <source>
        <dbReference type="EMBL" id="PWJ18211.1"/>
    </source>
</evidence>
<feature type="transmembrane region" description="Helical" evidence="1">
    <location>
        <begin position="138"/>
        <end position="159"/>
    </location>
</feature>
<proteinExistence type="predicted"/>
<dbReference type="InterPro" id="IPR012429">
    <property type="entry name" value="HGSNAT_cat"/>
</dbReference>
<dbReference type="EMBL" id="QGDJ01000005">
    <property type="protein sequence ID" value="PWJ18211.1"/>
    <property type="molecule type" value="Genomic_DNA"/>
</dbReference>
<organism evidence="4 6">
    <name type="scientific">Jannaschia seohaensis</name>
    <dbReference type="NCBI Taxonomy" id="475081"/>
    <lineage>
        <taxon>Bacteria</taxon>
        <taxon>Pseudomonadati</taxon>
        <taxon>Pseudomonadota</taxon>
        <taxon>Alphaproteobacteria</taxon>
        <taxon>Rhodobacterales</taxon>
        <taxon>Roseobacteraceae</taxon>
        <taxon>Jannaschia</taxon>
    </lineage>
</organism>
<accession>A0A2Y9ARM2</accession>
<reference evidence="4 6" key="1">
    <citation type="submission" date="2016-10" db="EMBL/GenBank/DDBJ databases">
        <authorList>
            <person name="Cai Z."/>
        </authorList>
    </citation>
    <scope>NUCLEOTIDE SEQUENCE [LARGE SCALE GENOMIC DNA]</scope>
    <source>
        <strain evidence="4 6">DSM 25227</strain>
    </source>
</reference>
<name>A0A2Y9ARM2_9RHOB</name>
<feature type="transmembrane region" description="Helical" evidence="1">
    <location>
        <begin position="106"/>
        <end position="126"/>
    </location>
</feature>
<feature type="domain" description="Heparan-alpha-glucosaminide N-acetyltransferase catalytic" evidence="2">
    <location>
        <begin position="7"/>
        <end position="229"/>
    </location>
</feature>
<evidence type="ECO:0000259" key="2">
    <source>
        <dbReference type="Pfam" id="PF07786"/>
    </source>
</evidence>